<dbReference type="GO" id="GO:0006310">
    <property type="term" value="P:DNA recombination"/>
    <property type="evidence" value="ECO:0007669"/>
    <property type="project" value="UniProtKB-KW"/>
</dbReference>
<feature type="domain" description="Tyr recombinase" evidence="3">
    <location>
        <begin position="76"/>
        <end position="163"/>
    </location>
</feature>
<evidence type="ECO:0000259" key="3">
    <source>
        <dbReference type="PROSITE" id="PS51898"/>
    </source>
</evidence>
<dbReference type="AlphaFoldDB" id="A0A4R8F315"/>
<evidence type="ECO:0000256" key="2">
    <source>
        <dbReference type="SAM" id="MobiDB-lite"/>
    </source>
</evidence>
<dbReference type="InterPro" id="IPR013762">
    <property type="entry name" value="Integrase-like_cat_sf"/>
</dbReference>
<dbReference type="GO" id="GO:0015074">
    <property type="term" value="P:DNA integration"/>
    <property type="evidence" value="ECO:0007669"/>
    <property type="project" value="InterPro"/>
</dbReference>
<evidence type="ECO:0000313" key="4">
    <source>
        <dbReference type="EMBL" id="TDX19436.1"/>
    </source>
</evidence>
<protein>
    <recommendedName>
        <fullName evidence="3">Tyr recombinase domain-containing protein</fullName>
    </recommendedName>
</protein>
<dbReference type="EMBL" id="SOEB01000063">
    <property type="protein sequence ID" value="TDX19436.1"/>
    <property type="molecule type" value="Genomic_DNA"/>
</dbReference>
<accession>A0A4R8F315</accession>
<dbReference type="InterPro" id="IPR002104">
    <property type="entry name" value="Integrase_catalytic"/>
</dbReference>
<dbReference type="Proteomes" id="UP000295484">
    <property type="component" value="Unassembled WGS sequence"/>
</dbReference>
<evidence type="ECO:0000256" key="1">
    <source>
        <dbReference type="ARBA" id="ARBA00023172"/>
    </source>
</evidence>
<organism evidence="4 5">
    <name type="scientific">Rhodovulum visakhapatnamense</name>
    <dbReference type="NCBI Taxonomy" id="364297"/>
    <lineage>
        <taxon>Bacteria</taxon>
        <taxon>Pseudomonadati</taxon>
        <taxon>Pseudomonadota</taxon>
        <taxon>Alphaproteobacteria</taxon>
        <taxon>Rhodobacterales</taxon>
        <taxon>Paracoccaceae</taxon>
        <taxon>Rhodovulum</taxon>
    </lineage>
</organism>
<keyword evidence="1" id="KW-0233">DNA recombination</keyword>
<dbReference type="Gene3D" id="1.10.443.10">
    <property type="entry name" value="Intergrase catalytic core"/>
    <property type="match status" value="1"/>
</dbReference>
<proteinExistence type="predicted"/>
<sequence>MRWTGKPILAHFGAHRPDRISTQRCRAYTAARRAAGIGDGSSWTEPGHLRTALNGAARMRMIEFSPCIERPPKPSPRDRHLTHVEIGRLLAADCEPHIAPAITLMLSTAARVTAVLELAWDRVDMRRGQIDLRRDTTGPRKGRAVVPMKSGARAALTAAKEAP</sequence>
<dbReference type="InterPro" id="IPR011010">
    <property type="entry name" value="DNA_brk_join_enz"/>
</dbReference>
<name>A0A4R8F315_9RHOB</name>
<dbReference type="PROSITE" id="PS51898">
    <property type="entry name" value="TYR_RECOMBINASE"/>
    <property type="match status" value="1"/>
</dbReference>
<comment type="caution">
    <text evidence="4">The sequence shown here is derived from an EMBL/GenBank/DDBJ whole genome shotgun (WGS) entry which is preliminary data.</text>
</comment>
<dbReference type="GO" id="GO:0003677">
    <property type="term" value="F:DNA binding"/>
    <property type="evidence" value="ECO:0007669"/>
    <property type="project" value="InterPro"/>
</dbReference>
<reference evidence="4 5" key="1">
    <citation type="submission" date="2019-03" db="EMBL/GenBank/DDBJ databases">
        <title>Genomic Encyclopedia of Type Strains, Phase IV (KMG-IV): sequencing the most valuable type-strain genomes for metagenomic binning, comparative biology and taxonomic classification.</title>
        <authorList>
            <person name="Goeker M."/>
        </authorList>
    </citation>
    <scope>NUCLEOTIDE SEQUENCE [LARGE SCALE GENOMIC DNA]</scope>
    <source>
        <strain evidence="4 5">JA181</strain>
    </source>
</reference>
<evidence type="ECO:0000313" key="5">
    <source>
        <dbReference type="Proteomes" id="UP000295484"/>
    </source>
</evidence>
<feature type="region of interest" description="Disordered" evidence="2">
    <location>
        <begin position="133"/>
        <end position="163"/>
    </location>
</feature>
<gene>
    <name evidence="4" type="ORF">EV657_1631</name>
</gene>
<dbReference type="SUPFAM" id="SSF56349">
    <property type="entry name" value="DNA breaking-rejoining enzymes"/>
    <property type="match status" value="1"/>
</dbReference>